<feature type="non-terminal residue" evidence="1">
    <location>
        <position position="75"/>
    </location>
</feature>
<proteinExistence type="predicted"/>
<evidence type="ECO:0000313" key="1">
    <source>
        <dbReference type="EMBL" id="KAJ1212389.1"/>
    </source>
</evidence>
<dbReference type="EMBL" id="JANPWB010000001">
    <property type="protein sequence ID" value="KAJ1212389.1"/>
    <property type="molecule type" value="Genomic_DNA"/>
</dbReference>
<dbReference type="Proteomes" id="UP001066276">
    <property type="component" value="Chromosome 1_1"/>
</dbReference>
<accession>A0AAV7WEA8</accession>
<feature type="non-terminal residue" evidence="1">
    <location>
        <position position="1"/>
    </location>
</feature>
<sequence length="75" mass="8175">RMAGLGVEDVLTSSRDDIWDVAGSSLSDILASCDDISLRRLTEFLLPRLAEAMADTSVSIASMLTQQDLITQPEY</sequence>
<protein>
    <submittedName>
        <fullName evidence="1">Uncharacterized protein</fullName>
    </submittedName>
</protein>
<gene>
    <name evidence="1" type="ORF">NDU88_000053</name>
</gene>
<name>A0AAV7WEA8_PLEWA</name>
<reference evidence="1" key="1">
    <citation type="journal article" date="2022" name="bioRxiv">
        <title>Sequencing and chromosome-scale assembly of the giantPleurodeles waltlgenome.</title>
        <authorList>
            <person name="Brown T."/>
            <person name="Elewa A."/>
            <person name="Iarovenko S."/>
            <person name="Subramanian E."/>
            <person name="Araus A.J."/>
            <person name="Petzold A."/>
            <person name="Susuki M."/>
            <person name="Suzuki K.-i.T."/>
            <person name="Hayashi T."/>
            <person name="Toyoda A."/>
            <person name="Oliveira C."/>
            <person name="Osipova E."/>
            <person name="Leigh N.D."/>
            <person name="Simon A."/>
            <person name="Yun M.H."/>
        </authorList>
    </citation>
    <scope>NUCLEOTIDE SEQUENCE</scope>
    <source>
        <strain evidence="1">20211129_DDA</strain>
        <tissue evidence="1">Liver</tissue>
    </source>
</reference>
<keyword evidence="2" id="KW-1185">Reference proteome</keyword>
<comment type="caution">
    <text evidence="1">The sequence shown here is derived from an EMBL/GenBank/DDBJ whole genome shotgun (WGS) entry which is preliminary data.</text>
</comment>
<evidence type="ECO:0000313" key="2">
    <source>
        <dbReference type="Proteomes" id="UP001066276"/>
    </source>
</evidence>
<dbReference type="AlphaFoldDB" id="A0AAV7WEA8"/>
<organism evidence="1 2">
    <name type="scientific">Pleurodeles waltl</name>
    <name type="common">Iberian ribbed newt</name>
    <dbReference type="NCBI Taxonomy" id="8319"/>
    <lineage>
        <taxon>Eukaryota</taxon>
        <taxon>Metazoa</taxon>
        <taxon>Chordata</taxon>
        <taxon>Craniata</taxon>
        <taxon>Vertebrata</taxon>
        <taxon>Euteleostomi</taxon>
        <taxon>Amphibia</taxon>
        <taxon>Batrachia</taxon>
        <taxon>Caudata</taxon>
        <taxon>Salamandroidea</taxon>
        <taxon>Salamandridae</taxon>
        <taxon>Pleurodelinae</taxon>
        <taxon>Pleurodeles</taxon>
    </lineage>
</organism>